<gene>
    <name evidence="1" type="ORF">AYP45_10330</name>
</gene>
<dbReference type="STRING" id="1004156.AYP45_10330"/>
<dbReference type="PANTHER" id="PTHR30441">
    <property type="entry name" value="DUF748 DOMAIN-CONTAINING PROTEIN"/>
    <property type="match status" value="1"/>
</dbReference>
<comment type="caution">
    <text evidence="1">The sequence shown here is derived from an EMBL/GenBank/DDBJ whole genome shotgun (WGS) entry which is preliminary data.</text>
</comment>
<reference evidence="1 2" key="1">
    <citation type="journal article" date="2017" name="Water Res.">
        <title>Discovery and metagenomic analysis of an anammox bacterial enrichment related to Candidatus "Brocadia caroliniensis" in a full-scale glycerol-fed nitritation-denitritation separate centrate treatment process.</title>
        <authorList>
            <person name="Park H."/>
            <person name="Brotto A.C."/>
            <person name="van Loosdrecht M.C."/>
            <person name="Chandran K."/>
        </authorList>
    </citation>
    <scope>NUCLEOTIDE SEQUENCE [LARGE SCALE GENOMIC DNA]</scope>
    <source>
        <strain evidence="1">26THWARD</strain>
    </source>
</reference>
<dbReference type="AlphaFoldDB" id="A0A1V4ASW0"/>
<organism evidence="1 2">
    <name type="scientific">Candidatus Brocadia carolinensis</name>
    <dbReference type="NCBI Taxonomy" id="1004156"/>
    <lineage>
        <taxon>Bacteria</taxon>
        <taxon>Pseudomonadati</taxon>
        <taxon>Planctomycetota</taxon>
        <taxon>Candidatus Brocadiia</taxon>
        <taxon>Candidatus Brocadiales</taxon>
        <taxon>Candidatus Brocadiaceae</taxon>
        <taxon>Candidatus Brocadia</taxon>
    </lineage>
</organism>
<accession>A0A1V4ASW0</accession>
<dbReference type="EMBL" id="AYTS01000090">
    <property type="protein sequence ID" value="OOP56228.1"/>
    <property type="molecule type" value="Genomic_DNA"/>
</dbReference>
<proteinExistence type="predicted"/>
<dbReference type="InterPro" id="IPR052894">
    <property type="entry name" value="AsmA-related"/>
</dbReference>
<name>A0A1V4ASW0_9BACT</name>
<dbReference type="Proteomes" id="UP000189681">
    <property type="component" value="Unassembled WGS sequence"/>
</dbReference>
<dbReference type="GO" id="GO:0090313">
    <property type="term" value="P:regulation of protein targeting to membrane"/>
    <property type="evidence" value="ECO:0007669"/>
    <property type="project" value="TreeGrafter"/>
</dbReference>
<protein>
    <submittedName>
        <fullName evidence="1">Uncharacterized protein</fullName>
    </submittedName>
</protein>
<sequence length="451" mass="50485">MTLTGTKKTFVARVTNLFINQEFLKKVPDISEQVYSKIQPSGLVDLTFQYNEGDNQKRDYYLWVHGKGMEMRLADFPLPISSVTGEFNLANNIMVFKNASGFIECGDQAIFTEMNGVYDLKSSRRIFNFHAPNVLMTESFLKHLPRASIGEKLWAHLRPAGKIGISGNFQGFLEQKDFDYTMEIELKGCEILAGIYKIPLWGMEGRLEFSKEGLIGKHITARCCGGQIAGSLFFKTDSNPNQYDGEVDFSGIALEELARKMEKKETHLSGLLFGHVKFHGSGTDPKGFSAEGKINVNEGYLSEVPVILNIFNVLNLSLPKKESFHSAKVTFGIKDGVVRIKEGMVYSDTVELNGRGDINFDGAMHIDVAAGFNKGFFSQLPIVGKFFDLIVGGVRKQLTMVEIKGTFSNPKIHSVPFKPFTRSIESMFEILPKHEINTLPSSEKKEEVREL</sequence>
<dbReference type="GO" id="GO:0005886">
    <property type="term" value="C:plasma membrane"/>
    <property type="evidence" value="ECO:0007669"/>
    <property type="project" value="TreeGrafter"/>
</dbReference>
<dbReference type="PANTHER" id="PTHR30441:SF8">
    <property type="entry name" value="DUF748 DOMAIN-CONTAINING PROTEIN"/>
    <property type="match status" value="1"/>
</dbReference>
<evidence type="ECO:0000313" key="1">
    <source>
        <dbReference type="EMBL" id="OOP56228.1"/>
    </source>
</evidence>
<evidence type="ECO:0000313" key="2">
    <source>
        <dbReference type="Proteomes" id="UP000189681"/>
    </source>
</evidence>